<sequence length="78" mass="8978">MRLYSQAGEFEIKVNELMVEGDELIIKGKLGGLYPARVCHTPADLLMVLRYLLRLRVIFYLFKVPFYLLSKGKDQAKG</sequence>
<dbReference type="Proteomes" id="UP000769766">
    <property type="component" value="Unassembled WGS sequence"/>
</dbReference>
<evidence type="ECO:0000313" key="1">
    <source>
        <dbReference type="EMBL" id="MBI2877998.1"/>
    </source>
</evidence>
<reference evidence="1" key="1">
    <citation type="submission" date="2020-07" db="EMBL/GenBank/DDBJ databases">
        <title>Huge and variable diversity of episymbiotic CPR bacteria and DPANN archaea in groundwater ecosystems.</title>
        <authorList>
            <person name="He C.Y."/>
            <person name="Keren R."/>
            <person name="Whittaker M."/>
            <person name="Farag I.F."/>
            <person name="Doudna J."/>
            <person name="Cate J.H.D."/>
            <person name="Banfield J.F."/>
        </authorList>
    </citation>
    <scope>NUCLEOTIDE SEQUENCE</scope>
    <source>
        <strain evidence="1">NC_groundwater_672_Ag_B-0.1um_62_36</strain>
    </source>
</reference>
<dbReference type="AlphaFoldDB" id="A0A932CR99"/>
<name>A0A932CR99_UNCTE</name>
<accession>A0A932CR99</accession>
<gene>
    <name evidence="1" type="ORF">HYY20_14065</name>
</gene>
<protein>
    <submittedName>
        <fullName evidence="1">Uncharacterized protein</fullName>
    </submittedName>
</protein>
<proteinExistence type="predicted"/>
<evidence type="ECO:0000313" key="2">
    <source>
        <dbReference type="Proteomes" id="UP000769766"/>
    </source>
</evidence>
<dbReference type="EMBL" id="JACPRF010000428">
    <property type="protein sequence ID" value="MBI2877998.1"/>
    <property type="molecule type" value="Genomic_DNA"/>
</dbReference>
<organism evidence="1 2">
    <name type="scientific">Tectimicrobiota bacterium</name>
    <dbReference type="NCBI Taxonomy" id="2528274"/>
    <lineage>
        <taxon>Bacteria</taxon>
        <taxon>Pseudomonadati</taxon>
        <taxon>Nitrospinota/Tectimicrobiota group</taxon>
        <taxon>Candidatus Tectimicrobiota</taxon>
    </lineage>
</organism>
<comment type="caution">
    <text evidence="1">The sequence shown here is derived from an EMBL/GenBank/DDBJ whole genome shotgun (WGS) entry which is preliminary data.</text>
</comment>